<dbReference type="Proteomes" id="UP000000771">
    <property type="component" value="Chromosome"/>
</dbReference>
<protein>
    <submittedName>
        <fullName evidence="2">Uncharacterized protein</fullName>
    </submittedName>
</protein>
<proteinExistence type="predicted"/>
<sequence length="243" mass="25709">MLQSTCRLRRRSRRDGSPLPTAALGDTRVAVALRSPVAVEGGHGAVRRRGHLGDPGAHVEHLIPGQPLENLPRVVLRASWVLAPACASSSRSSPSEWSRLGGRPQASVASGRSVRSAPRGRRGPVSQPSGWVGCPSACGRPSCRRPGSPSLGSSVEGAVGDGQCHGGSRAGWSVSGSIRGCVHVLGALDCEACFGNPDTHTISCERAACQRGRWLEQSQLPWVLSCHDPLLRPRVGRPPSRWR</sequence>
<reference evidence="2 3" key="1">
    <citation type="journal article" date="2009" name="Stand. Genomic Sci.">
        <title>Complete genome sequence of Acidimicrobium ferrooxidans type strain (ICP).</title>
        <authorList>
            <person name="Clum A."/>
            <person name="Nolan M."/>
            <person name="Lang E."/>
            <person name="Glavina Del Rio T."/>
            <person name="Tice H."/>
            <person name="Copeland A."/>
            <person name="Cheng J.F."/>
            <person name="Lucas S."/>
            <person name="Chen F."/>
            <person name="Bruce D."/>
            <person name="Goodwin L."/>
            <person name="Pitluck S."/>
            <person name="Ivanova N."/>
            <person name="Mavrommatis K."/>
            <person name="Mikhailova N."/>
            <person name="Pati A."/>
            <person name="Chen A."/>
            <person name="Palaniappan K."/>
            <person name="Goker M."/>
            <person name="Spring S."/>
            <person name="Land M."/>
            <person name="Hauser L."/>
            <person name="Chang Y.J."/>
            <person name="Jeffries C.C."/>
            <person name="Chain P."/>
            <person name="Bristow J."/>
            <person name="Eisen J.A."/>
            <person name="Markowitz V."/>
            <person name="Hugenholtz P."/>
            <person name="Kyrpides N.C."/>
            <person name="Klenk H.P."/>
            <person name="Lapidus A."/>
        </authorList>
    </citation>
    <scope>NUCLEOTIDE SEQUENCE [LARGE SCALE GENOMIC DNA]</scope>
    <source>
        <strain evidence="3">DSM 10331 / JCM 15462 / NBRC 103882 / ICP</strain>
    </source>
</reference>
<feature type="region of interest" description="Disordered" evidence="1">
    <location>
        <begin position="1"/>
        <end position="22"/>
    </location>
</feature>
<feature type="compositionally biased region" description="Low complexity" evidence="1">
    <location>
        <begin position="88"/>
        <end position="98"/>
    </location>
</feature>
<feature type="compositionally biased region" description="Low complexity" evidence="1">
    <location>
        <begin position="106"/>
        <end position="117"/>
    </location>
</feature>
<keyword evidence="3" id="KW-1185">Reference proteome</keyword>
<evidence type="ECO:0000313" key="2">
    <source>
        <dbReference type="EMBL" id="ACU53843.1"/>
    </source>
</evidence>
<dbReference type="STRING" id="525909.Afer_0898"/>
<organism evidence="2 3">
    <name type="scientific">Acidimicrobium ferrooxidans (strain DSM 10331 / JCM 15462 / NBRC 103882 / ICP)</name>
    <dbReference type="NCBI Taxonomy" id="525909"/>
    <lineage>
        <taxon>Bacteria</taxon>
        <taxon>Bacillati</taxon>
        <taxon>Actinomycetota</taxon>
        <taxon>Acidimicrobiia</taxon>
        <taxon>Acidimicrobiales</taxon>
        <taxon>Acidimicrobiaceae</taxon>
        <taxon>Acidimicrobium</taxon>
    </lineage>
</organism>
<name>C7LYN5_ACIFD</name>
<dbReference type="KEGG" id="afo:Afer_0898"/>
<evidence type="ECO:0000256" key="1">
    <source>
        <dbReference type="SAM" id="MobiDB-lite"/>
    </source>
</evidence>
<dbReference type="EMBL" id="CP001631">
    <property type="protein sequence ID" value="ACU53843.1"/>
    <property type="molecule type" value="Genomic_DNA"/>
</dbReference>
<dbReference type="AlphaFoldDB" id="C7LYN5"/>
<accession>C7LYN5</accession>
<dbReference type="HOGENOM" id="CLU_1140648_0_0_11"/>
<gene>
    <name evidence="2" type="ordered locus">Afer_0898</name>
</gene>
<evidence type="ECO:0000313" key="3">
    <source>
        <dbReference type="Proteomes" id="UP000000771"/>
    </source>
</evidence>
<feature type="region of interest" description="Disordered" evidence="1">
    <location>
        <begin position="88"/>
        <end position="128"/>
    </location>
</feature>